<comment type="catalytic activity">
    <reaction evidence="10">
        <text>O-phospho-D-serine + H2O = D-serine + phosphate</text>
        <dbReference type="Rhea" id="RHEA:24873"/>
        <dbReference type="ChEBI" id="CHEBI:15377"/>
        <dbReference type="ChEBI" id="CHEBI:35247"/>
        <dbReference type="ChEBI" id="CHEBI:43474"/>
        <dbReference type="ChEBI" id="CHEBI:58680"/>
        <dbReference type="EC" id="3.1.3.3"/>
    </reaction>
</comment>
<evidence type="ECO:0000256" key="4">
    <source>
        <dbReference type="ARBA" id="ARBA00022605"/>
    </source>
</evidence>
<dbReference type="EC" id="3.1.3.3" evidence="3"/>
<evidence type="ECO:0000256" key="2">
    <source>
        <dbReference type="ARBA" id="ARBA00005135"/>
    </source>
</evidence>
<evidence type="ECO:0000256" key="1">
    <source>
        <dbReference type="ARBA" id="ARBA00001946"/>
    </source>
</evidence>
<dbReference type="EMBL" id="JANUCT010000010">
    <property type="protein sequence ID" value="MCS3903674.1"/>
    <property type="molecule type" value="Genomic_DNA"/>
</dbReference>
<dbReference type="NCBIfam" id="TIGR01488">
    <property type="entry name" value="HAD-SF-IB"/>
    <property type="match status" value="1"/>
</dbReference>
<gene>
    <name evidence="11" type="ORF">J2T55_001703</name>
</gene>
<organism evidence="11 12">
    <name type="scientific">Methylohalomonas lacus</name>
    <dbReference type="NCBI Taxonomy" id="398773"/>
    <lineage>
        <taxon>Bacteria</taxon>
        <taxon>Pseudomonadati</taxon>
        <taxon>Pseudomonadota</taxon>
        <taxon>Gammaproteobacteria</taxon>
        <taxon>Methylohalomonadales</taxon>
        <taxon>Methylohalomonadaceae</taxon>
        <taxon>Methylohalomonas</taxon>
    </lineage>
</organism>
<evidence type="ECO:0000313" key="11">
    <source>
        <dbReference type="EMBL" id="MCS3903674.1"/>
    </source>
</evidence>
<comment type="pathway">
    <text evidence="2">Amino-acid biosynthesis; L-serine biosynthesis; L-serine from 3-phospho-D-glycerate: step 3/3.</text>
</comment>
<evidence type="ECO:0000256" key="8">
    <source>
        <dbReference type="ARBA" id="ARBA00023299"/>
    </source>
</evidence>
<dbReference type="RefSeq" id="WP_259055607.1">
    <property type="nucleotide sequence ID" value="NZ_JANUCT010000010.1"/>
</dbReference>
<dbReference type="GO" id="GO:0006564">
    <property type="term" value="P:L-serine biosynthetic process"/>
    <property type="evidence" value="ECO:0007669"/>
    <property type="project" value="UniProtKB-KW"/>
</dbReference>
<keyword evidence="6 11" id="KW-0378">Hydrolase</keyword>
<evidence type="ECO:0000313" key="12">
    <source>
        <dbReference type="Proteomes" id="UP001204445"/>
    </source>
</evidence>
<evidence type="ECO:0000256" key="10">
    <source>
        <dbReference type="ARBA" id="ARBA00048523"/>
    </source>
</evidence>
<comment type="cofactor">
    <cofactor evidence="1">
        <name>Mg(2+)</name>
        <dbReference type="ChEBI" id="CHEBI:18420"/>
    </cofactor>
</comment>
<protein>
    <recommendedName>
        <fullName evidence="3">phosphoserine phosphatase</fullName>
        <ecNumber evidence="3">3.1.3.3</ecNumber>
    </recommendedName>
</protein>
<dbReference type="GO" id="GO:0036424">
    <property type="term" value="F:L-phosphoserine phosphatase activity"/>
    <property type="evidence" value="ECO:0007669"/>
    <property type="project" value="TreeGrafter"/>
</dbReference>
<dbReference type="InterPro" id="IPR050582">
    <property type="entry name" value="HAD-like_SerB"/>
</dbReference>
<dbReference type="GO" id="GO:0000287">
    <property type="term" value="F:magnesium ion binding"/>
    <property type="evidence" value="ECO:0007669"/>
    <property type="project" value="TreeGrafter"/>
</dbReference>
<dbReference type="PANTHER" id="PTHR43344">
    <property type="entry name" value="PHOSPHOSERINE PHOSPHATASE"/>
    <property type="match status" value="1"/>
</dbReference>
<evidence type="ECO:0000256" key="7">
    <source>
        <dbReference type="ARBA" id="ARBA00022842"/>
    </source>
</evidence>
<comment type="catalytic activity">
    <reaction evidence="9">
        <text>O-phospho-L-serine + H2O = L-serine + phosphate</text>
        <dbReference type="Rhea" id="RHEA:21208"/>
        <dbReference type="ChEBI" id="CHEBI:15377"/>
        <dbReference type="ChEBI" id="CHEBI:33384"/>
        <dbReference type="ChEBI" id="CHEBI:43474"/>
        <dbReference type="ChEBI" id="CHEBI:57524"/>
        <dbReference type="EC" id="3.1.3.3"/>
    </reaction>
</comment>
<dbReference type="Gene3D" id="1.10.150.210">
    <property type="entry name" value="Phosphoserine phosphatase, domain 2"/>
    <property type="match status" value="1"/>
</dbReference>
<dbReference type="Gene3D" id="3.40.50.1000">
    <property type="entry name" value="HAD superfamily/HAD-like"/>
    <property type="match status" value="1"/>
</dbReference>
<sequence length="229" mass="24753">MLGAPYERVFFDCDSTLCRIEGFDTLAERSGQGAELIPITRAAMNGDVNFADAYRQRLELLQPDRDAVEWLAGQYRQQLTAGAEQLVRTLQQAGKQVHIVSGGLLQALMLLAAPLGIPVSHIHGVSLLLNSDGSYAGFDRDSPLCQQNGKAVLCRQLLGADERAVFVGDGVTDLEVAGTGIDFIGYGGVVRRPAVATAAETYYEQENIVNLLTLLLDERECASINTEPV</sequence>
<evidence type="ECO:0000256" key="3">
    <source>
        <dbReference type="ARBA" id="ARBA00012640"/>
    </source>
</evidence>
<name>A0AAE3HM51_9GAMM</name>
<keyword evidence="12" id="KW-1185">Reference proteome</keyword>
<dbReference type="GO" id="GO:0005737">
    <property type="term" value="C:cytoplasm"/>
    <property type="evidence" value="ECO:0007669"/>
    <property type="project" value="TreeGrafter"/>
</dbReference>
<dbReference type="Pfam" id="PF12710">
    <property type="entry name" value="HAD"/>
    <property type="match status" value="1"/>
</dbReference>
<accession>A0AAE3HM51</accession>
<keyword evidence="4" id="KW-0028">Amino-acid biosynthesis</keyword>
<dbReference type="SUPFAM" id="SSF56784">
    <property type="entry name" value="HAD-like"/>
    <property type="match status" value="1"/>
</dbReference>
<keyword evidence="5" id="KW-0479">Metal-binding</keyword>
<dbReference type="PANTHER" id="PTHR43344:SF2">
    <property type="entry name" value="PHOSPHOSERINE PHOSPHATASE"/>
    <property type="match status" value="1"/>
</dbReference>
<dbReference type="InterPro" id="IPR023214">
    <property type="entry name" value="HAD_sf"/>
</dbReference>
<reference evidence="11" key="1">
    <citation type="submission" date="2022-08" db="EMBL/GenBank/DDBJ databases">
        <title>Genomic Encyclopedia of Type Strains, Phase III (KMG-III): the genomes of soil and plant-associated and newly described type strains.</title>
        <authorList>
            <person name="Whitman W."/>
        </authorList>
    </citation>
    <scope>NUCLEOTIDE SEQUENCE</scope>
    <source>
        <strain evidence="11">HMT 1</strain>
    </source>
</reference>
<keyword evidence="8" id="KW-0718">Serine biosynthesis</keyword>
<evidence type="ECO:0000256" key="9">
    <source>
        <dbReference type="ARBA" id="ARBA00048138"/>
    </source>
</evidence>
<evidence type="ECO:0000256" key="6">
    <source>
        <dbReference type="ARBA" id="ARBA00022801"/>
    </source>
</evidence>
<dbReference type="AlphaFoldDB" id="A0AAE3HM51"/>
<proteinExistence type="predicted"/>
<evidence type="ECO:0000256" key="5">
    <source>
        <dbReference type="ARBA" id="ARBA00022723"/>
    </source>
</evidence>
<keyword evidence="7" id="KW-0460">Magnesium</keyword>
<dbReference type="InterPro" id="IPR036412">
    <property type="entry name" value="HAD-like_sf"/>
</dbReference>
<dbReference type="Proteomes" id="UP001204445">
    <property type="component" value="Unassembled WGS sequence"/>
</dbReference>
<comment type="caution">
    <text evidence="11">The sequence shown here is derived from an EMBL/GenBank/DDBJ whole genome shotgun (WGS) entry which is preliminary data.</text>
</comment>